<comment type="caution">
    <text evidence="1">The sequence shown here is derived from an EMBL/GenBank/DDBJ whole genome shotgun (WGS) entry which is preliminary data.</text>
</comment>
<name>A0A086JNP7_TOXGO</name>
<evidence type="ECO:0000313" key="2">
    <source>
        <dbReference type="Proteomes" id="UP000028837"/>
    </source>
</evidence>
<dbReference type="VEuPathDB" id="ToxoDB:TGDOM2_400670"/>
<feature type="non-terminal residue" evidence="1">
    <location>
        <position position="30"/>
    </location>
</feature>
<protein>
    <submittedName>
        <fullName evidence="1">Uncharacterized protein</fullName>
    </submittedName>
</protein>
<proteinExistence type="predicted"/>
<gene>
    <name evidence="1" type="ORF">TGDOM2_400670</name>
</gene>
<dbReference type="AlphaFoldDB" id="A0A086JNP7"/>
<accession>A0A086JNP7</accession>
<reference evidence="1 2" key="1">
    <citation type="submission" date="2014-02" db="EMBL/GenBank/DDBJ databases">
        <authorList>
            <person name="Sibley D."/>
            <person name="Venepally P."/>
            <person name="Karamycheva S."/>
            <person name="Hadjithomas M."/>
            <person name="Khan A."/>
            <person name="Brunk B."/>
            <person name="Roos D."/>
            <person name="Caler E."/>
            <person name="Lorenzi H."/>
        </authorList>
    </citation>
    <scope>NUCLEOTIDE SEQUENCE [LARGE SCALE GENOMIC DNA]</scope>
    <source>
        <strain evidence="1 2">GAB2-2007-GAL-DOM2</strain>
    </source>
</reference>
<sequence>MLLGSAVFVQRVVAELARRFEARNLAAIVR</sequence>
<dbReference type="Proteomes" id="UP000028837">
    <property type="component" value="Unassembled WGS sequence"/>
</dbReference>
<organism evidence="1 2">
    <name type="scientific">Toxoplasma gondii GAB2-2007-GAL-DOM2</name>
    <dbReference type="NCBI Taxonomy" id="1130820"/>
    <lineage>
        <taxon>Eukaryota</taxon>
        <taxon>Sar</taxon>
        <taxon>Alveolata</taxon>
        <taxon>Apicomplexa</taxon>
        <taxon>Conoidasida</taxon>
        <taxon>Coccidia</taxon>
        <taxon>Eucoccidiorida</taxon>
        <taxon>Eimeriorina</taxon>
        <taxon>Sarcocystidae</taxon>
        <taxon>Toxoplasma</taxon>
    </lineage>
</organism>
<dbReference type="EMBL" id="AHZU02001304">
    <property type="protein sequence ID" value="KFG33765.1"/>
    <property type="molecule type" value="Genomic_DNA"/>
</dbReference>
<evidence type="ECO:0000313" key="1">
    <source>
        <dbReference type="EMBL" id="KFG33765.1"/>
    </source>
</evidence>